<feature type="region of interest" description="Disordered" evidence="2">
    <location>
        <begin position="726"/>
        <end position="788"/>
    </location>
</feature>
<dbReference type="EMBL" id="RIBY02002189">
    <property type="protein sequence ID" value="KAH9823627.1"/>
    <property type="molecule type" value="Genomic_DNA"/>
</dbReference>
<evidence type="ECO:0000259" key="3">
    <source>
        <dbReference type="PROSITE" id="PS50404"/>
    </source>
</evidence>
<dbReference type="InterPro" id="IPR040079">
    <property type="entry name" value="Glutathione_S-Trfase"/>
</dbReference>
<feature type="compositionally biased region" description="Basic and acidic residues" evidence="2">
    <location>
        <begin position="743"/>
        <end position="755"/>
    </location>
</feature>
<organism evidence="4 5">
    <name type="scientific">Teratosphaeria destructans</name>
    <dbReference type="NCBI Taxonomy" id="418781"/>
    <lineage>
        <taxon>Eukaryota</taxon>
        <taxon>Fungi</taxon>
        <taxon>Dikarya</taxon>
        <taxon>Ascomycota</taxon>
        <taxon>Pezizomycotina</taxon>
        <taxon>Dothideomycetes</taxon>
        <taxon>Dothideomycetidae</taxon>
        <taxon>Mycosphaerellales</taxon>
        <taxon>Teratosphaeriaceae</taxon>
        <taxon>Teratosphaeria</taxon>
    </lineage>
</organism>
<name>A0A9W7SM35_9PEZI</name>
<dbReference type="OrthoDB" id="10017101at2759"/>
<dbReference type="GO" id="GO:0016491">
    <property type="term" value="F:oxidoreductase activity"/>
    <property type="evidence" value="ECO:0007669"/>
    <property type="project" value="InterPro"/>
</dbReference>
<dbReference type="InterPro" id="IPR046366">
    <property type="entry name" value="MPAB"/>
</dbReference>
<reference evidence="4 5" key="2">
    <citation type="journal article" date="2021" name="Curr. Genet.">
        <title>Genetic response to nitrogen starvation in the aggressive Eucalyptus foliar pathogen Teratosphaeria destructans.</title>
        <authorList>
            <person name="Havenga M."/>
            <person name="Wingfield B.D."/>
            <person name="Wingfield M.J."/>
            <person name="Dreyer L.L."/>
            <person name="Roets F."/>
            <person name="Aylward J."/>
        </authorList>
    </citation>
    <scope>NUCLEOTIDE SEQUENCE [LARGE SCALE GENOMIC DNA]</scope>
    <source>
        <strain evidence="4">CMW44962</strain>
    </source>
</reference>
<evidence type="ECO:0000256" key="2">
    <source>
        <dbReference type="SAM" id="MobiDB-lite"/>
    </source>
</evidence>
<dbReference type="CDD" id="cd03193">
    <property type="entry name" value="GST_C_Metaxin"/>
    <property type="match status" value="1"/>
</dbReference>
<comment type="similarity">
    <text evidence="1">Belongs to the FAX family.</text>
</comment>
<dbReference type="SFLD" id="SFLDG01180">
    <property type="entry name" value="SUF1"/>
    <property type="match status" value="1"/>
</dbReference>
<comment type="caution">
    <text evidence="4">The sequence shown here is derived from an EMBL/GenBank/DDBJ whole genome shotgun (WGS) entry which is preliminary data.</text>
</comment>
<sequence length="1106" mass="125694">MVLTVYGYVPAWDLPDISPYVTKLVFFLKMTGTPFEYKSEDLAQLDTNAPFGKLPYIIDDDGTKVADSNGICDYLERKHGITLDADLSPQDKAVALAFERLLAEHLYWSGVIEPRWRRDEGWETYIPYIVSGAQVTPEMRKALDAFRDRIMQGFVGHGMGRRDSTTVLELYKKDVDALSAFLGDKKYFMGYRPHNIDAMVYAMLRHLVDQPQKWEGTGYVESKPNLVAYLEGMRKQYDPVSLALGLLPLAFLPAFYAYSPASKSTKLWTTFYLTLFSVRFLFSDTFKAVTSAIYEYAVENPLVTVLTLASIAAPLKYLQYKLRYSRLNALKWKYGFTDDPKTYENMTLEQAQEVEKNIAEWEFPRLFQFGWLSDFFRTSTDPGVSHAINASGHFINEDKRVEHQRMQATVYLIGALPAYPLKSKNSGLVISRINEHHHRYGIKINSDDILYLVIHFGVAPIPWINKFGYRKLEPFEVHAIWILWREIGVRMGVRYMPQTYEQACEWRKNFESIHRWIDPANHIMAMAMLSQVLYPVPRALRGLVAHVFASIVDWDKLDNLHPSAVTREVKCICIPSLFQDSLTRSQIVYDICRFAGWLIREFGLPRLSPYVRAPPEAKENGNMVFPHTPYDTMPYWQEASFWNLWGPRAIFNRFILGLPTPGPQFESQGVPLQRMGAEHPHPKTQSLIEQAVLENAAILEKAPYGYRPFIGFQAARLIGPVDGPEYGSEDNRYAPGTPTTPNDARRFTREYERRGTQTGKATNVHGVGNDGDEAEEATSPAANGANSQSCHQTYLNMSHPSISTNNRTTTSSQYAVADHDTENARLERQAEHLSAIMNGKLLHAPVAISHIKRALDVGCGTGLVTHYLGALIPDAEVIGLDVTPVVKTRVYPPNVQFLRGDVMEQSPSQWTPVMITAESDHAHAREVTLPDANAFDLVFTRLILDLIPHGTDLIAKSFSLLRPGGWSEHHELDIVWLDADDQVISDDWSWWRLVRDFGKACGLDFAVGSQAQVKMREVGFVDVGVKEYRWPFGGEWEDDRAWRGFGDYVAAEMVEVFEHSIEKAAEWAGGVSKEQVVVLQRQMRGDLRPEKGKHWKFWVTYGRKPG</sequence>
<dbReference type="InterPro" id="IPR004045">
    <property type="entry name" value="Glutathione_S-Trfase_N"/>
</dbReference>
<dbReference type="InterPro" id="IPR033468">
    <property type="entry name" value="Metaxin_GST"/>
</dbReference>
<evidence type="ECO:0000313" key="5">
    <source>
        <dbReference type="Proteomes" id="UP001138500"/>
    </source>
</evidence>
<dbReference type="SFLD" id="SFLDS00019">
    <property type="entry name" value="Glutathione_Transferase_(cytos"/>
    <property type="match status" value="1"/>
</dbReference>
<dbReference type="CDD" id="cd02440">
    <property type="entry name" value="AdoMet_MTases"/>
    <property type="match status" value="1"/>
</dbReference>
<dbReference type="SUPFAM" id="SSF52833">
    <property type="entry name" value="Thioredoxin-like"/>
    <property type="match status" value="1"/>
</dbReference>
<dbReference type="Pfam" id="PF17171">
    <property type="entry name" value="GST_C_6"/>
    <property type="match status" value="1"/>
</dbReference>
<dbReference type="InterPro" id="IPR026928">
    <property type="entry name" value="FAX/IsoI-like"/>
</dbReference>
<dbReference type="PANTHER" id="PTHR36124:SF1">
    <property type="entry name" value="ER-BOUND OXYGENASE MPAB_MPAB'_RUBBER OXYGENASE CATALYTIC DOMAIN-CONTAINING PROTEIN"/>
    <property type="match status" value="1"/>
</dbReference>
<protein>
    <submittedName>
        <fullName evidence="4">Glutathione S-transferase</fullName>
    </submittedName>
</protein>
<dbReference type="PANTHER" id="PTHR36124">
    <property type="match status" value="1"/>
</dbReference>
<feature type="domain" description="GST N-terminal" evidence="3">
    <location>
        <begin position="8"/>
        <end position="83"/>
    </location>
</feature>
<dbReference type="InterPro" id="IPR036249">
    <property type="entry name" value="Thioredoxin-like_sf"/>
</dbReference>
<proteinExistence type="inferred from homology"/>
<dbReference type="SFLD" id="SFLDG01200">
    <property type="entry name" value="SUF1.1"/>
    <property type="match status" value="1"/>
</dbReference>
<dbReference type="SUPFAM" id="SSF47616">
    <property type="entry name" value="GST C-terminal domain-like"/>
    <property type="match status" value="1"/>
</dbReference>
<dbReference type="Gene3D" id="3.40.30.10">
    <property type="entry name" value="Glutaredoxin"/>
    <property type="match status" value="1"/>
</dbReference>
<dbReference type="Pfam" id="PF13489">
    <property type="entry name" value="Methyltransf_23"/>
    <property type="match status" value="1"/>
</dbReference>
<evidence type="ECO:0000313" key="4">
    <source>
        <dbReference type="EMBL" id="KAH9823627.1"/>
    </source>
</evidence>
<accession>A0A9W7SM35</accession>
<dbReference type="InterPro" id="IPR036282">
    <property type="entry name" value="Glutathione-S-Trfase_C_sf"/>
</dbReference>
<dbReference type="InterPro" id="IPR012336">
    <property type="entry name" value="Thioredoxin-like_fold"/>
</dbReference>
<evidence type="ECO:0000256" key="1">
    <source>
        <dbReference type="ARBA" id="ARBA00006475"/>
    </source>
</evidence>
<keyword evidence="5" id="KW-1185">Reference proteome</keyword>
<reference evidence="4 5" key="1">
    <citation type="journal article" date="2018" name="IMA Fungus">
        <title>IMA Genome-F 10: Nine draft genome sequences of Claviceps purpurea s.lat., including C. arundinis, C. humidiphila, and C. cf. spartinae, pseudomolecules for the pitch canker pathogen Fusarium circinatum, draft genome of Davidsoniella eucalypti, Grosmannia galeiformis, Quambalaria eucalypti, and Teratosphaeria destructans.</title>
        <authorList>
            <person name="Wingfield B.D."/>
            <person name="Liu M."/>
            <person name="Nguyen H.D."/>
            <person name="Lane F.A."/>
            <person name="Morgan S.W."/>
            <person name="De Vos L."/>
            <person name="Wilken P.M."/>
            <person name="Duong T.A."/>
            <person name="Aylward J."/>
            <person name="Coetzee M.P."/>
            <person name="Dadej K."/>
            <person name="De Beer Z.W."/>
            <person name="Findlay W."/>
            <person name="Havenga M."/>
            <person name="Kolarik M."/>
            <person name="Menzies J.G."/>
            <person name="Naidoo K."/>
            <person name="Pochopski O."/>
            <person name="Shoukouhi P."/>
            <person name="Santana Q.C."/>
            <person name="Seifert K.A."/>
            <person name="Soal N."/>
            <person name="Steenkamp E.T."/>
            <person name="Tatham C.T."/>
            <person name="van der Nest M.A."/>
            <person name="Wingfield M.J."/>
        </authorList>
    </citation>
    <scope>NUCLEOTIDE SEQUENCE [LARGE SCALE GENOMIC DNA]</scope>
    <source>
        <strain evidence="4">CMW44962</strain>
    </source>
</reference>
<dbReference type="Proteomes" id="UP001138500">
    <property type="component" value="Unassembled WGS sequence"/>
</dbReference>
<dbReference type="AlphaFoldDB" id="A0A9W7SM35"/>
<dbReference type="PROSITE" id="PS50404">
    <property type="entry name" value="GST_NTER"/>
    <property type="match status" value="1"/>
</dbReference>
<dbReference type="Pfam" id="PF17172">
    <property type="entry name" value="GST_N_4"/>
    <property type="match status" value="1"/>
</dbReference>
<dbReference type="Gene3D" id="1.20.1050.10">
    <property type="match status" value="1"/>
</dbReference>
<gene>
    <name evidence="4" type="ORF">Tdes44962_MAKER04588</name>
</gene>
<dbReference type="Gene3D" id="3.40.50.150">
    <property type="entry name" value="Vaccinia Virus protein VP39"/>
    <property type="match status" value="1"/>
</dbReference>
<dbReference type="SUPFAM" id="SSF53335">
    <property type="entry name" value="S-adenosyl-L-methionine-dependent methyltransferases"/>
    <property type="match status" value="1"/>
</dbReference>
<dbReference type="InterPro" id="IPR029063">
    <property type="entry name" value="SAM-dependent_MTases_sf"/>
</dbReference>